<protein>
    <submittedName>
        <fullName evidence="2">Uncharacterized protein</fullName>
    </submittedName>
</protein>
<accession>A0ABD2MZK5</accession>
<sequence>MIKEDLRNHEVEEVEKILERNKGVKTLILPHGKLVITTLRNKKIIQFLKKFHEDLTNVNSEDLPDMEDYEKENALSALTNKQTTRARWPSSRKARGR</sequence>
<dbReference type="EMBL" id="JABFTP020000042">
    <property type="protein sequence ID" value="KAL3271890.1"/>
    <property type="molecule type" value="Genomic_DNA"/>
</dbReference>
<name>A0ABD2MZK5_9CUCU</name>
<proteinExistence type="predicted"/>
<dbReference type="AlphaFoldDB" id="A0ABD2MZK5"/>
<evidence type="ECO:0000256" key="1">
    <source>
        <dbReference type="SAM" id="MobiDB-lite"/>
    </source>
</evidence>
<organism evidence="2 3">
    <name type="scientific">Cryptolaemus montrouzieri</name>
    <dbReference type="NCBI Taxonomy" id="559131"/>
    <lineage>
        <taxon>Eukaryota</taxon>
        <taxon>Metazoa</taxon>
        <taxon>Ecdysozoa</taxon>
        <taxon>Arthropoda</taxon>
        <taxon>Hexapoda</taxon>
        <taxon>Insecta</taxon>
        <taxon>Pterygota</taxon>
        <taxon>Neoptera</taxon>
        <taxon>Endopterygota</taxon>
        <taxon>Coleoptera</taxon>
        <taxon>Polyphaga</taxon>
        <taxon>Cucujiformia</taxon>
        <taxon>Coccinelloidea</taxon>
        <taxon>Coccinellidae</taxon>
        <taxon>Scymninae</taxon>
        <taxon>Scymnini</taxon>
        <taxon>Cryptolaemus</taxon>
    </lineage>
</organism>
<dbReference type="Proteomes" id="UP001516400">
    <property type="component" value="Unassembled WGS sequence"/>
</dbReference>
<reference evidence="2 3" key="1">
    <citation type="journal article" date="2021" name="BMC Biol.">
        <title>Horizontally acquired antibacterial genes associated with adaptive radiation of ladybird beetles.</title>
        <authorList>
            <person name="Li H.S."/>
            <person name="Tang X.F."/>
            <person name="Huang Y.H."/>
            <person name="Xu Z.Y."/>
            <person name="Chen M.L."/>
            <person name="Du X.Y."/>
            <person name="Qiu B.Y."/>
            <person name="Chen P.T."/>
            <person name="Zhang W."/>
            <person name="Slipinski A."/>
            <person name="Escalona H.E."/>
            <person name="Waterhouse R.M."/>
            <person name="Zwick A."/>
            <person name="Pang H."/>
        </authorList>
    </citation>
    <scope>NUCLEOTIDE SEQUENCE [LARGE SCALE GENOMIC DNA]</scope>
    <source>
        <strain evidence="2">SYSU2018</strain>
    </source>
</reference>
<gene>
    <name evidence="2" type="ORF">HHI36_022360</name>
</gene>
<evidence type="ECO:0000313" key="3">
    <source>
        <dbReference type="Proteomes" id="UP001516400"/>
    </source>
</evidence>
<evidence type="ECO:0000313" key="2">
    <source>
        <dbReference type="EMBL" id="KAL3271890.1"/>
    </source>
</evidence>
<comment type="caution">
    <text evidence="2">The sequence shown here is derived from an EMBL/GenBank/DDBJ whole genome shotgun (WGS) entry which is preliminary data.</text>
</comment>
<feature type="region of interest" description="Disordered" evidence="1">
    <location>
        <begin position="75"/>
        <end position="97"/>
    </location>
</feature>
<keyword evidence="3" id="KW-1185">Reference proteome</keyword>
<feature type="compositionally biased region" description="Polar residues" evidence="1">
    <location>
        <begin position="76"/>
        <end position="85"/>
    </location>
</feature>